<dbReference type="EMBL" id="JAPWDV010000001">
    <property type="protein sequence ID" value="KAJ6225587.1"/>
    <property type="molecule type" value="Genomic_DNA"/>
</dbReference>
<dbReference type="AlphaFoldDB" id="A0A9Q0MJH6"/>
<name>A0A9Q0MJH6_BLOTA</name>
<evidence type="ECO:0000313" key="2">
    <source>
        <dbReference type="EMBL" id="KAJ6225587.1"/>
    </source>
</evidence>
<keyword evidence="3" id="KW-1185">Reference proteome</keyword>
<sequence length="500" mass="59441">MERRRRRQLEPRTRTYWNAMPINILEQIFQLLSIKERHIASQVCPHWFELFYSPFVWSYFTVNDSTLTKRKFNYYLGYQRMIDPFKAQAFMKRFGHTIRHLVIKPMNNFYSLFEFMKIMESYAQHYEDNPLILLKSFDFTFGCHLSNGDAMEATDFVGNPIAHRQRMEQRRQQRTQSMRMNQIPNVTLIGTGGKVLEALQGLMCQMIGLKHLSLRNLLLNPFEAQNLLDNVAINCCERLQTLTLINCCNRPYAFLATGIFLNLHTLVISCSHLSEDVLTLLADTKLNDLYIVQNEFTRTYDPISNSIWKRFMKCCNNRIRIHLAITHHLPKRWFHDIDNKPTRLNSIIFDSGYIPLRMARLMDISDIYGDNLECLAFYQLPKYRVPRSYTERVDLDLIHLAECCPRLNTLIIRELISTATLLIIVTSARNLTRLFVRRNALRKRFDCIRNEQWSDTFYEWLRQTSRSYEHTFQAVSDKLGYQWMPLTDDQFKRVQPDVRF</sequence>
<comment type="caution">
    <text evidence="2">The sequence shown here is derived from an EMBL/GenBank/DDBJ whole genome shotgun (WGS) entry which is preliminary data.</text>
</comment>
<organism evidence="2 3">
    <name type="scientific">Blomia tropicalis</name>
    <name type="common">Mite</name>
    <dbReference type="NCBI Taxonomy" id="40697"/>
    <lineage>
        <taxon>Eukaryota</taxon>
        <taxon>Metazoa</taxon>
        <taxon>Ecdysozoa</taxon>
        <taxon>Arthropoda</taxon>
        <taxon>Chelicerata</taxon>
        <taxon>Arachnida</taxon>
        <taxon>Acari</taxon>
        <taxon>Acariformes</taxon>
        <taxon>Sarcoptiformes</taxon>
        <taxon>Astigmata</taxon>
        <taxon>Glycyphagoidea</taxon>
        <taxon>Echimyopodidae</taxon>
        <taxon>Blomia</taxon>
    </lineage>
</organism>
<dbReference type="PANTHER" id="PTHR20872:SF1">
    <property type="entry name" value="F-BOX DOMAIN-CONTAINING PROTEIN"/>
    <property type="match status" value="1"/>
</dbReference>
<dbReference type="Proteomes" id="UP001142055">
    <property type="component" value="Chromosome 1"/>
</dbReference>
<dbReference type="InterPro" id="IPR036047">
    <property type="entry name" value="F-box-like_dom_sf"/>
</dbReference>
<proteinExistence type="predicted"/>
<feature type="domain" description="F-box" evidence="1">
    <location>
        <begin position="20"/>
        <end position="59"/>
    </location>
</feature>
<dbReference type="Pfam" id="PF12937">
    <property type="entry name" value="F-box-like"/>
    <property type="match status" value="1"/>
</dbReference>
<dbReference type="SUPFAM" id="SSF81383">
    <property type="entry name" value="F-box domain"/>
    <property type="match status" value="1"/>
</dbReference>
<gene>
    <name evidence="2" type="ORF">RDWZM_004132</name>
</gene>
<dbReference type="OMA" id="MCRQCFN"/>
<evidence type="ECO:0000259" key="1">
    <source>
        <dbReference type="SMART" id="SM00256"/>
    </source>
</evidence>
<dbReference type="SUPFAM" id="SSF52047">
    <property type="entry name" value="RNI-like"/>
    <property type="match status" value="1"/>
</dbReference>
<dbReference type="PANTHER" id="PTHR20872">
    <property type="match status" value="1"/>
</dbReference>
<dbReference type="Gene3D" id="1.20.1280.50">
    <property type="match status" value="1"/>
</dbReference>
<dbReference type="Gene3D" id="3.80.10.10">
    <property type="entry name" value="Ribonuclease Inhibitor"/>
    <property type="match status" value="1"/>
</dbReference>
<dbReference type="InterPro" id="IPR032675">
    <property type="entry name" value="LRR_dom_sf"/>
</dbReference>
<reference evidence="2" key="1">
    <citation type="submission" date="2022-12" db="EMBL/GenBank/DDBJ databases">
        <title>Genome assemblies of Blomia tropicalis.</title>
        <authorList>
            <person name="Cui Y."/>
        </authorList>
    </citation>
    <scope>NUCLEOTIDE SEQUENCE</scope>
    <source>
        <tissue evidence="2">Adult mites</tissue>
    </source>
</reference>
<protein>
    <recommendedName>
        <fullName evidence="1">F-box domain-containing protein</fullName>
    </recommendedName>
</protein>
<dbReference type="SMART" id="SM00256">
    <property type="entry name" value="FBOX"/>
    <property type="match status" value="1"/>
</dbReference>
<dbReference type="InterPro" id="IPR001810">
    <property type="entry name" value="F-box_dom"/>
</dbReference>
<evidence type="ECO:0000313" key="3">
    <source>
        <dbReference type="Proteomes" id="UP001142055"/>
    </source>
</evidence>
<accession>A0A9Q0MJH6</accession>